<organism evidence="12 13">
    <name type="scientific">Tetrahymena thermophila (strain SB210)</name>
    <dbReference type="NCBI Taxonomy" id="312017"/>
    <lineage>
        <taxon>Eukaryota</taxon>
        <taxon>Sar</taxon>
        <taxon>Alveolata</taxon>
        <taxon>Ciliophora</taxon>
        <taxon>Intramacronucleata</taxon>
        <taxon>Oligohymenophorea</taxon>
        <taxon>Hymenostomatida</taxon>
        <taxon>Tetrahymenina</taxon>
        <taxon>Tetrahymenidae</taxon>
        <taxon>Tetrahymena</taxon>
    </lineage>
</organism>
<gene>
    <name evidence="12" type="ORF">TTHERM_00919560</name>
</gene>
<dbReference type="FunFam" id="3.40.50.300:FF:000298">
    <property type="entry name" value="ATP-binding cassette sub-family A member 12"/>
    <property type="match status" value="1"/>
</dbReference>
<evidence type="ECO:0000256" key="10">
    <source>
        <dbReference type="SAM" id="Phobius"/>
    </source>
</evidence>
<dbReference type="InterPro" id="IPR017871">
    <property type="entry name" value="ABC_transporter-like_CS"/>
</dbReference>
<dbReference type="GO" id="GO:0016020">
    <property type="term" value="C:membrane"/>
    <property type="evidence" value="ECO:0007669"/>
    <property type="project" value="UniProtKB-SubCell"/>
</dbReference>
<dbReference type="KEGG" id="tet:TTHERM_00919560"/>
<feature type="transmembrane region" description="Helical" evidence="10">
    <location>
        <begin position="1215"/>
        <end position="1242"/>
    </location>
</feature>
<dbReference type="Pfam" id="PF00005">
    <property type="entry name" value="ABC_tran"/>
    <property type="match status" value="2"/>
</dbReference>
<dbReference type="RefSeq" id="XP_001027849.1">
    <property type="nucleotide sequence ID" value="XM_001027849.1"/>
</dbReference>
<feature type="transmembrane region" description="Helical" evidence="10">
    <location>
        <begin position="285"/>
        <end position="311"/>
    </location>
</feature>
<dbReference type="InterPro" id="IPR003439">
    <property type="entry name" value="ABC_transporter-like_ATP-bd"/>
</dbReference>
<dbReference type="PANTHER" id="PTHR19229">
    <property type="entry name" value="ATP-BINDING CASSETTE TRANSPORTER SUBFAMILY A ABCA"/>
    <property type="match status" value="1"/>
</dbReference>
<dbReference type="CDD" id="cd03263">
    <property type="entry name" value="ABC_subfamily_A"/>
    <property type="match status" value="2"/>
</dbReference>
<feature type="domain" description="ABC transporter" evidence="11">
    <location>
        <begin position="499"/>
        <end position="732"/>
    </location>
</feature>
<feature type="transmembrane region" description="Helical" evidence="10">
    <location>
        <begin position="1177"/>
        <end position="1195"/>
    </location>
</feature>
<dbReference type="GO" id="GO:0016887">
    <property type="term" value="F:ATP hydrolysis activity"/>
    <property type="evidence" value="ECO:0007669"/>
    <property type="project" value="InterPro"/>
</dbReference>
<keyword evidence="6" id="KW-0547">Nucleotide-binding</keyword>
<evidence type="ECO:0000256" key="5">
    <source>
        <dbReference type="ARBA" id="ARBA00022737"/>
    </source>
</evidence>
<keyword evidence="9 10" id="KW-0472">Membrane</keyword>
<feature type="transmembrane region" description="Helical" evidence="10">
    <location>
        <begin position="1145"/>
        <end position="1165"/>
    </location>
</feature>
<dbReference type="InterPro" id="IPR003593">
    <property type="entry name" value="AAA+_ATPase"/>
</dbReference>
<dbReference type="InterPro" id="IPR013525">
    <property type="entry name" value="ABC2_TM"/>
</dbReference>
<feature type="transmembrane region" description="Helical" evidence="10">
    <location>
        <begin position="864"/>
        <end position="884"/>
    </location>
</feature>
<evidence type="ECO:0000256" key="3">
    <source>
        <dbReference type="ARBA" id="ARBA00022448"/>
    </source>
</evidence>
<keyword evidence="3" id="KW-0813">Transport</keyword>
<evidence type="ECO:0000256" key="2">
    <source>
        <dbReference type="ARBA" id="ARBA00008869"/>
    </source>
</evidence>
<comment type="subcellular location">
    <subcellularLocation>
        <location evidence="1">Membrane</location>
        <topology evidence="1">Multi-pass membrane protein</topology>
    </subcellularLocation>
</comment>
<dbReference type="PROSITE" id="PS00211">
    <property type="entry name" value="ABC_TRANSPORTER_1"/>
    <property type="match status" value="2"/>
</dbReference>
<keyword evidence="13" id="KW-1185">Reference proteome</keyword>
<dbReference type="GO" id="GO:0005524">
    <property type="term" value="F:ATP binding"/>
    <property type="evidence" value="ECO:0007669"/>
    <property type="project" value="UniProtKB-KW"/>
</dbReference>
<dbReference type="Pfam" id="PF23321">
    <property type="entry name" value="R1_ABCA1"/>
    <property type="match status" value="1"/>
</dbReference>
<feature type="transmembrane region" description="Helical" evidence="10">
    <location>
        <begin position="1114"/>
        <end position="1133"/>
    </location>
</feature>
<evidence type="ECO:0000313" key="12">
    <source>
        <dbReference type="EMBL" id="EAS07607.1"/>
    </source>
</evidence>
<dbReference type="Proteomes" id="UP000009168">
    <property type="component" value="Unassembled WGS sequence"/>
</dbReference>
<dbReference type="InterPro" id="IPR027417">
    <property type="entry name" value="P-loop_NTPase"/>
</dbReference>
<evidence type="ECO:0000256" key="8">
    <source>
        <dbReference type="ARBA" id="ARBA00022989"/>
    </source>
</evidence>
<evidence type="ECO:0000259" key="11">
    <source>
        <dbReference type="PROSITE" id="PS50893"/>
    </source>
</evidence>
<reference evidence="13" key="1">
    <citation type="journal article" date="2006" name="PLoS Biol.">
        <title>Macronuclear genome sequence of the ciliate Tetrahymena thermophila, a model eukaryote.</title>
        <authorList>
            <person name="Eisen J.A."/>
            <person name="Coyne R.S."/>
            <person name="Wu M."/>
            <person name="Wu D."/>
            <person name="Thiagarajan M."/>
            <person name="Wortman J.R."/>
            <person name="Badger J.H."/>
            <person name="Ren Q."/>
            <person name="Amedeo P."/>
            <person name="Jones K.M."/>
            <person name="Tallon L.J."/>
            <person name="Delcher A.L."/>
            <person name="Salzberg S.L."/>
            <person name="Silva J.C."/>
            <person name="Haas B.J."/>
            <person name="Majoros W.H."/>
            <person name="Farzad M."/>
            <person name="Carlton J.M."/>
            <person name="Smith R.K. Jr."/>
            <person name="Garg J."/>
            <person name="Pearlman R.E."/>
            <person name="Karrer K.M."/>
            <person name="Sun L."/>
            <person name="Manning G."/>
            <person name="Elde N.C."/>
            <person name="Turkewitz A.P."/>
            <person name="Asai D.J."/>
            <person name="Wilkes D.E."/>
            <person name="Wang Y."/>
            <person name="Cai H."/>
            <person name="Collins K."/>
            <person name="Stewart B.A."/>
            <person name="Lee S.R."/>
            <person name="Wilamowska K."/>
            <person name="Weinberg Z."/>
            <person name="Ruzzo W.L."/>
            <person name="Wloga D."/>
            <person name="Gaertig J."/>
            <person name="Frankel J."/>
            <person name="Tsao C.-C."/>
            <person name="Gorovsky M.A."/>
            <person name="Keeling P.J."/>
            <person name="Waller R.F."/>
            <person name="Patron N.J."/>
            <person name="Cherry J.M."/>
            <person name="Stover N.A."/>
            <person name="Krieger C.J."/>
            <person name="del Toro C."/>
            <person name="Ryder H.F."/>
            <person name="Williamson S.C."/>
            <person name="Barbeau R.A."/>
            <person name="Hamilton E.P."/>
            <person name="Orias E."/>
        </authorList>
    </citation>
    <scope>NUCLEOTIDE SEQUENCE [LARGE SCALE GENOMIC DNA]</scope>
    <source>
        <strain evidence="13">SB210</strain>
    </source>
</reference>
<sequence>MCCCFSPHLKALLRKNWILWKRNYKSSCCEISLPILFILLLMALRSQISKNNLPEQSFLDNPYPVFPTSSPSSNAFNYCNDLSNGGGKVVLIPNIDITQKIAAQLQQFPNIANSITYMQSNEQLDDQVTSSKYGFSYDRVCFAIVFNQYANNNYEYYLRFNSSDSRVPETFLGNYENTFKKQQLNLNDMYNDNGFTAIVNIISNVILQKEQSNQNLVITPYTVPMKQEKQISDSFYDTVGSNVNIYLVLPLIITFLRMTNSILIEKEKKIREGMKMMGMGNASFYMSWIITYAIIYLIISVIVSALLLVNIYDGGSFIFLLVWHYLFCLTLLFQSLFVTVFFTRARIGLLASMIFFLLQLILFWSFNFNNISQTKIQSIALSPHTAASISASHFAFFQSNKNTIDFGILDKTFSNYYEGFTFISFILNIVVFGILFLYLDQVFPNEFGSKKHPLFFLGIGNHDSKDDKNELLVQSENSKTVFEPVDAALRTQAENNQALVIKGLVKIFNTNGGQKRAVDNLSLEMYNSQVFSFLGHNGAGKTTTISMITGLLNPTEGEIKVKGLDVRSQMGDIRKIMGVCPQHDILFDDLTVKEHLELYSNLKGVPQNEQQKAISKIIQDVDLTEKTNYLSKSLSGGQKRKLSVAIAFIGGSQVILLDEPTSGMDVEARRHIWDMLKNYKQDKIVILTTHFMDEADYLGDRIGIISDGNLKCVGSSIFLKTKYGKGYNFTFVKTENTSPSEPLIKFMKDNMPESDLISDVSAEIAFQVPLKNISLFRNFFTLLEQQKQQLHVRSYGISITTLEQVFLSVASENNNHNKHVEKKQSLKVDDFNLNQVRVKGEFNIFWTHFKALCLKRIRYFKRDLGGFFCEIFLPIIIIVIGMSLNKLSTLVDQPKQVLTPELYSKTYMTYSGSPNNYQNFVDSIPTYGSNSFNKVQDPAVTLAQLDSNFFAKKSLENKFAVFYQYDSSKPETYVYTSILNTQNGDIGPLSINVINNGIINSITKKQIIITPYNSPLKNSYYTTQMSTASSGISAALMFSIGLSFIPASIITFIVREREEQIKHQQIVSGVSVFAYWVSNFFVDFVKYLVPGIICPLFALAFSVNSLTEDGVFSCFYILFILYGPAIILFTYAFSFTSKNYGNAQLGSFFLHFVFGCIISITLFFLRIIPPTAQASKIICWFVRLIPSLSFGLGIINMTSRSIYQVLDNSPTKESAWAISIAGGDILMIGLSVIFYSIVIWLIEKFHSLQMFNKETDIPYQPKKIDSDVQQEIENVKTSDPNDYVIHVNGLRKVFIENKSNYKVAVDNINFCIKNGEVFSLLGVNGAGKTTTMRMLTGDEQIVTGKAHIQGFKIPDQIKDAQQYIGYCPQFDALLDNLTSREHLELYAAIKGIPSDLIPQLVEQKLDEMNLRQFENICAGTYSGGNKRKLSVAIAMLGNPPIVFLDEPSTGMDPGNRRFMWDVISRISTERKRSSIILTTHSMEEAEALSTKVGIMVAGNFQCMGSVQHLKNKFGNGYEIDIRTELPTKQEIQELARDTDIKMQVGVTQIREYLSKINALDIYNTIKPDGFCAQLYYELQRKDQTQGIDAKLILEFVAMFRKTQKVEEYLKKTFGGFSLIEQFNNFSRYRIQSQQTIGEIFSMLYENEKQLHFNQYTVNQPTLEQIFNYMAKHAENTTTADFAQKQNQQQQQQHIQQIELRQTNQYQGQNSKNNHFLLPQNLEAIELDQVQIKQQQQINHNQKRY</sequence>
<dbReference type="HOGENOM" id="CLU_000604_19_1_1"/>
<dbReference type="PANTHER" id="PTHR19229:SF36">
    <property type="entry name" value="ATP-BINDING CASSETTE SUB-FAMILY A MEMBER 2"/>
    <property type="match status" value="1"/>
</dbReference>
<name>Q24IL8_TETTS</name>
<dbReference type="EMBL" id="GG662213">
    <property type="protein sequence ID" value="EAS07607.1"/>
    <property type="molecule type" value="Genomic_DNA"/>
</dbReference>
<keyword evidence="5" id="KW-0677">Repeat</keyword>
<evidence type="ECO:0000256" key="6">
    <source>
        <dbReference type="ARBA" id="ARBA00022741"/>
    </source>
</evidence>
<proteinExistence type="inferred from homology"/>
<dbReference type="GO" id="GO:0005319">
    <property type="term" value="F:lipid transporter activity"/>
    <property type="evidence" value="ECO:0007669"/>
    <property type="project" value="TreeGrafter"/>
</dbReference>
<dbReference type="Pfam" id="PF12698">
    <property type="entry name" value="ABC2_membrane_3"/>
    <property type="match status" value="2"/>
</dbReference>
<dbReference type="OrthoDB" id="10255969at2759"/>
<feature type="transmembrane region" description="Helical" evidence="10">
    <location>
        <begin position="349"/>
        <end position="366"/>
    </location>
</feature>
<feature type="transmembrane region" description="Helical" evidence="10">
    <location>
        <begin position="1088"/>
        <end position="1107"/>
    </location>
</feature>
<feature type="transmembrane region" description="Helical" evidence="10">
    <location>
        <begin position="245"/>
        <end position="264"/>
    </location>
</feature>
<accession>Q24IL8</accession>
<feature type="transmembrane region" description="Helical" evidence="10">
    <location>
        <begin position="1032"/>
        <end position="1054"/>
    </location>
</feature>
<dbReference type="Gene3D" id="3.40.50.300">
    <property type="entry name" value="P-loop containing nucleotide triphosphate hydrolases"/>
    <property type="match status" value="2"/>
</dbReference>
<feature type="domain" description="ABC transporter" evidence="11">
    <location>
        <begin position="1285"/>
        <end position="1522"/>
    </location>
</feature>
<dbReference type="OMA" id="MNPLWPD"/>
<evidence type="ECO:0000256" key="4">
    <source>
        <dbReference type="ARBA" id="ARBA00022692"/>
    </source>
</evidence>
<evidence type="ECO:0000256" key="7">
    <source>
        <dbReference type="ARBA" id="ARBA00022840"/>
    </source>
</evidence>
<keyword evidence="4 10" id="KW-0812">Transmembrane</keyword>
<protein>
    <submittedName>
        <fullName evidence="12">ABC transporter family protein</fullName>
    </submittedName>
</protein>
<keyword evidence="8 10" id="KW-1133">Transmembrane helix</keyword>
<dbReference type="InterPro" id="IPR026082">
    <property type="entry name" value="ABCA"/>
</dbReference>
<dbReference type="InParanoid" id="Q24IL8"/>
<evidence type="ECO:0000256" key="9">
    <source>
        <dbReference type="ARBA" id="ARBA00023136"/>
    </source>
</evidence>
<dbReference type="GeneID" id="7840741"/>
<dbReference type="SMART" id="SM00382">
    <property type="entry name" value="AAA"/>
    <property type="match status" value="2"/>
</dbReference>
<comment type="similarity">
    <text evidence="2">Belongs to the ABC transporter superfamily. ABCA family.</text>
</comment>
<evidence type="ECO:0000313" key="13">
    <source>
        <dbReference type="Proteomes" id="UP000009168"/>
    </source>
</evidence>
<dbReference type="InterPro" id="IPR056264">
    <property type="entry name" value="R2_ABCA1-4-like"/>
</dbReference>
<feature type="transmembrane region" description="Helical" evidence="10">
    <location>
        <begin position="419"/>
        <end position="439"/>
    </location>
</feature>
<evidence type="ECO:0000256" key="1">
    <source>
        <dbReference type="ARBA" id="ARBA00004141"/>
    </source>
</evidence>
<feature type="transmembrane region" description="Helical" evidence="10">
    <location>
        <begin position="317"/>
        <end position="342"/>
    </location>
</feature>
<dbReference type="FunFam" id="3.40.50.300:FF:000335">
    <property type="entry name" value="ATP binding cassette subfamily A member 5"/>
    <property type="match status" value="1"/>
</dbReference>
<dbReference type="eggNOG" id="KOG0059">
    <property type="taxonomic scope" value="Eukaryota"/>
</dbReference>
<dbReference type="PROSITE" id="PS50893">
    <property type="entry name" value="ABC_TRANSPORTER_2"/>
    <property type="match status" value="2"/>
</dbReference>
<keyword evidence="7" id="KW-0067">ATP-binding</keyword>
<dbReference type="GO" id="GO:0140359">
    <property type="term" value="F:ABC-type transporter activity"/>
    <property type="evidence" value="ECO:0007669"/>
    <property type="project" value="InterPro"/>
</dbReference>
<dbReference type="SUPFAM" id="SSF52540">
    <property type="entry name" value="P-loop containing nucleoside triphosphate hydrolases"/>
    <property type="match status" value="2"/>
</dbReference>